<evidence type="ECO:0000256" key="4">
    <source>
        <dbReference type="ARBA" id="ARBA00022927"/>
    </source>
</evidence>
<gene>
    <name evidence="7" type="ORF">CcCBS67573_g04579</name>
</gene>
<dbReference type="InterPro" id="IPR018240">
    <property type="entry name" value="Clathrin_mu_CS"/>
</dbReference>
<dbReference type="InterPro" id="IPR027482">
    <property type="entry name" value="Sec1-like_dom2"/>
</dbReference>
<evidence type="ECO:0000256" key="2">
    <source>
        <dbReference type="ARBA" id="ARBA00009884"/>
    </source>
</evidence>
<evidence type="ECO:0000256" key="6">
    <source>
        <dbReference type="SAM" id="MobiDB-lite"/>
    </source>
</evidence>
<dbReference type="PROSITE" id="PS00990">
    <property type="entry name" value="CLAT_ADAPTOR_M_1"/>
    <property type="match status" value="1"/>
</dbReference>
<dbReference type="InterPro" id="IPR001619">
    <property type="entry name" value="Sec1-like"/>
</dbReference>
<dbReference type="Gene3D" id="2.60.40.1170">
    <property type="entry name" value="Mu homology domain, subdomain B"/>
    <property type="match status" value="1"/>
</dbReference>
<protein>
    <recommendedName>
        <fullName evidence="9">Sec1-like protein</fullName>
    </recommendedName>
</protein>
<dbReference type="Proteomes" id="UP000320333">
    <property type="component" value="Unassembled WGS sequence"/>
</dbReference>
<keyword evidence="4" id="KW-0653">Protein transport</keyword>
<comment type="subcellular location">
    <subcellularLocation>
        <location evidence="1">Endomembrane system</location>
    </subcellularLocation>
</comment>
<dbReference type="SUPFAM" id="SSF49447">
    <property type="entry name" value="Second domain of Mu2 adaptin subunit (ap50) of ap2 adaptor"/>
    <property type="match status" value="1"/>
</dbReference>
<dbReference type="STRING" id="246404.A0A507FD61"/>
<dbReference type="Gene3D" id="3.40.50.1910">
    <property type="match status" value="1"/>
</dbReference>
<evidence type="ECO:0000256" key="3">
    <source>
        <dbReference type="ARBA" id="ARBA00022448"/>
    </source>
</evidence>
<organism evidence="7 8">
    <name type="scientific">Chytriomyces confervae</name>
    <dbReference type="NCBI Taxonomy" id="246404"/>
    <lineage>
        <taxon>Eukaryota</taxon>
        <taxon>Fungi</taxon>
        <taxon>Fungi incertae sedis</taxon>
        <taxon>Chytridiomycota</taxon>
        <taxon>Chytridiomycota incertae sedis</taxon>
        <taxon>Chytridiomycetes</taxon>
        <taxon>Chytridiales</taxon>
        <taxon>Chytriomycetaceae</taxon>
        <taxon>Chytriomyces</taxon>
    </lineage>
</organism>
<name>A0A507FD61_9FUNG</name>
<dbReference type="Gene3D" id="3.30.450.60">
    <property type="match status" value="1"/>
</dbReference>
<proteinExistence type="inferred from homology"/>
<dbReference type="InterPro" id="IPR011012">
    <property type="entry name" value="Longin-like_dom_sf"/>
</dbReference>
<keyword evidence="8" id="KW-1185">Reference proteome</keyword>
<dbReference type="InterPro" id="IPR036045">
    <property type="entry name" value="Sec1-like_sf"/>
</dbReference>
<dbReference type="SUPFAM" id="SSF64356">
    <property type="entry name" value="SNARE-like"/>
    <property type="match status" value="1"/>
</dbReference>
<keyword evidence="5" id="KW-0472">Membrane</keyword>
<evidence type="ECO:0000256" key="5">
    <source>
        <dbReference type="ARBA" id="ARBA00023136"/>
    </source>
</evidence>
<dbReference type="GO" id="GO:0030131">
    <property type="term" value="C:clathrin adaptor complex"/>
    <property type="evidence" value="ECO:0007669"/>
    <property type="project" value="InterPro"/>
</dbReference>
<feature type="region of interest" description="Disordered" evidence="6">
    <location>
        <begin position="456"/>
        <end position="489"/>
    </location>
</feature>
<keyword evidence="3" id="KW-0813">Transport</keyword>
<sequence>MQFAHEAAEALTLHLRDSVLVLDAAVAQTIKWTLRGGWPTVFSGGSVQVVVVDEKETEPKIPQCESSSIVFIFSSHIARHSYTIKSILNSRSYRSCRIVSALSESLHAAELESEAELMSAFDAYLGFETTGYFGHVEKRVMSWMLESSRIHGADPDEDEDIEVFVEYLPLSFAVITPEFFTIPSVHSLFPTIQGGASAYTAVKSLESPNSFDKQTRQASFAIASLLESLQLKEEIFAMGDLSKQIARCIISKSIEAPRRKKTDSNAGLILIDRTLDLTGPMSHSDNLLDILFRTLKQSTQRDSDREVSPHPLLSDSSYPLTIAHGADPDALDLLRVLTMLPTKDSLVAVRKRLVDLIAKVDPASRPRMLGKLSIEQLQNLLTVFKDNEKVLFKHGAVLGVVAASVEAVIENVGSNGNSLLNIEKIITQTLSENMQDPAAAILPVIDVLHKVSAGSQFNSATPPVSPPTSPRSSSQNSSTTNLSQPSERERSALSIEDALKLAVFSYSLMGAAALADVELKGQLGNALMQALFATSNVQGSGSKRNRNEELDRMWVGEVLERLEMIAKARDPFKQKSLVDMNSIVPYRSLVRRVLTSTLLREPVAAGETQSMSANSAGGLASRIDPEDLAHISYGGTLGTVLSGFSRLLGGTRPTLKDYKTLVIFIVGGVTANEVRDIREVAREAGGVQVLVGSTCVADADFALQMLFPRIPAENAFWFFVFNAKGEVLISRLYRNDNKRSISDVFRIQVVSSTDVRSPITAVGGTAFFHHKHENIYRVAVSKLNVNSAIVFEFLYKAAEIGKKIWDFGFLQLTEPEALKLYITTEAVKSEKAVLESGSKIAIQATGAVSWRKLDIKYRKNEAFIDVVESVNLLMSS</sequence>
<feature type="compositionally biased region" description="Low complexity" evidence="6">
    <location>
        <begin position="470"/>
        <end position="485"/>
    </location>
</feature>
<comment type="similarity">
    <text evidence="2">Belongs to the STXBP/unc-18/SEC1 family.</text>
</comment>
<dbReference type="SUPFAM" id="SSF56815">
    <property type="entry name" value="Sec1/munc18-like (SM) proteins"/>
    <property type="match status" value="1"/>
</dbReference>
<accession>A0A507FD61</accession>
<dbReference type="PANTHER" id="PTHR11679">
    <property type="entry name" value="VESICLE PROTEIN SORTING-ASSOCIATED"/>
    <property type="match status" value="1"/>
</dbReference>
<dbReference type="InterPro" id="IPR036168">
    <property type="entry name" value="AP2_Mu_C_sf"/>
</dbReference>
<dbReference type="AlphaFoldDB" id="A0A507FD61"/>
<evidence type="ECO:0008006" key="9">
    <source>
        <dbReference type="Google" id="ProtNLM"/>
    </source>
</evidence>
<dbReference type="GO" id="GO:0012505">
    <property type="term" value="C:endomembrane system"/>
    <property type="evidence" value="ECO:0007669"/>
    <property type="project" value="UniProtKB-SubCell"/>
</dbReference>
<comment type="caution">
    <text evidence="7">The sequence shown here is derived from an EMBL/GenBank/DDBJ whole genome shotgun (WGS) entry which is preliminary data.</text>
</comment>
<dbReference type="OrthoDB" id="2228at2759"/>
<dbReference type="GO" id="GO:0006886">
    <property type="term" value="P:intracellular protein transport"/>
    <property type="evidence" value="ECO:0007669"/>
    <property type="project" value="InterPro"/>
</dbReference>
<dbReference type="EMBL" id="QEAP01000141">
    <property type="protein sequence ID" value="TPX74154.1"/>
    <property type="molecule type" value="Genomic_DNA"/>
</dbReference>
<evidence type="ECO:0000313" key="8">
    <source>
        <dbReference type="Proteomes" id="UP000320333"/>
    </source>
</evidence>
<evidence type="ECO:0000313" key="7">
    <source>
        <dbReference type="EMBL" id="TPX74154.1"/>
    </source>
</evidence>
<evidence type="ECO:0000256" key="1">
    <source>
        <dbReference type="ARBA" id="ARBA00004308"/>
    </source>
</evidence>
<reference evidence="7 8" key="1">
    <citation type="journal article" date="2019" name="Sci. Rep.">
        <title>Comparative genomics of chytrid fungi reveal insights into the obligate biotrophic and pathogenic lifestyle of Synchytrium endobioticum.</title>
        <authorList>
            <person name="van de Vossenberg B.T.L.H."/>
            <person name="Warris S."/>
            <person name="Nguyen H.D.T."/>
            <person name="van Gent-Pelzer M.P.E."/>
            <person name="Joly D.L."/>
            <person name="van de Geest H.C."/>
            <person name="Bonants P.J.M."/>
            <person name="Smith D.S."/>
            <person name="Levesque C.A."/>
            <person name="van der Lee T.A.J."/>
        </authorList>
    </citation>
    <scope>NUCLEOTIDE SEQUENCE [LARGE SCALE GENOMIC DNA]</scope>
    <source>
        <strain evidence="7 8">CBS 675.73</strain>
    </source>
</reference>
<dbReference type="GO" id="GO:0016192">
    <property type="term" value="P:vesicle-mediated transport"/>
    <property type="evidence" value="ECO:0007669"/>
    <property type="project" value="InterPro"/>
</dbReference>